<keyword evidence="2" id="KW-0614">Plasmid</keyword>
<geneLocation type="plasmid" evidence="2">
    <name>I</name>
</geneLocation>
<protein>
    <submittedName>
        <fullName evidence="2">Uncharacterized protein</fullName>
    </submittedName>
</protein>
<sequence length="114" mass="12169">MKDIPTLIKFAFVARSSATPFSDSLAQTAPFLVADGEVSPTRYLALLLVCLGAAMIPIIVMSKVTGQGNKGVLRNVAIFLLGVPFALTPLTLPMSFGFFGYAIWRAVFPTTKTA</sequence>
<gene>
    <name evidence="2" type="ORF">pXCCB1459_0039</name>
</gene>
<keyword evidence="1" id="KW-0812">Transmembrane</keyword>
<organism evidence="2">
    <name type="scientific">Xanthomonas campestris pv. campestris</name>
    <dbReference type="NCBI Taxonomy" id="340"/>
    <lineage>
        <taxon>Bacteria</taxon>
        <taxon>Pseudomonadati</taxon>
        <taxon>Pseudomonadota</taxon>
        <taxon>Gammaproteobacteria</taxon>
        <taxon>Lysobacterales</taxon>
        <taxon>Lysobacteraceae</taxon>
        <taxon>Xanthomonas</taxon>
    </lineage>
</organism>
<proteinExistence type="predicted"/>
<dbReference type="AlphaFoldDB" id="A0A0C7KFB8"/>
<accession>A0A0C7KFB8</accession>
<dbReference type="RefSeq" id="WP_162474114.1">
    <property type="nucleotide sequence ID" value="NZ_CP066941.1"/>
</dbReference>
<feature type="transmembrane region" description="Helical" evidence="1">
    <location>
        <begin position="76"/>
        <end position="104"/>
    </location>
</feature>
<reference evidence="2" key="1">
    <citation type="submission" date="2015-01" db="EMBL/GenBank/DDBJ databases">
        <authorList>
            <person name="Wibberg Daniel"/>
        </authorList>
    </citation>
    <scope>NUCLEOTIDE SEQUENCE</scope>
    <source>
        <strain evidence="2">B-1459</strain>
        <plasmid evidence="2">I</plasmid>
    </source>
</reference>
<evidence type="ECO:0000256" key="1">
    <source>
        <dbReference type="SAM" id="Phobius"/>
    </source>
</evidence>
<feature type="transmembrane region" description="Helical" evidence="1">
    <location>
        <begin position="42"/>
        <end position="64"/>
    </location>
</feature>
<keyword evidence="1" id="KW-1133">Transmembrane helix</keyword>
<keyword evidence="1" id="KW-0472">Membrane</keyword>
<name>A0A0C7KFB8_XANCE</name>
<evidence type="ECO:0000313" key="2">
    <source>
        <dbReference type="EMBL" id="CEO96468.1"/>
    </source>
</evidence>
<dbReference type="EMBL" id="LN811400">
    <property type="protein sequence ID" value="CEO96468.1"/>
    <property type="molecule type" value="Genomic_DNA"/>
</dbReference>